<feature type="region of interest" description="Disordered" evidence="3">
    <location>
        <begin position="1187"/>
        <end position="1217"/>
    </location>
</feature>
<feature type="compositionally biased region" description="Polar residues" evidence="3">
    <location>
        <begin position="1354"/>
        <end position="1373"/>
    </location>
</feature>
<dbReference type="PROSITE" id="PS50157">
    <property type="entry name" value="ZINC_FINGER_C2H2_2"/>
    <property type="match status" value="1"/>
</dbReference>
<feature type="region of interest" description="Disordered" evidence="3">
    <location>
        <begin position="808"/>
        <end position="850"/>
    </location>
</feature>
<feature type="coiled-coil region" evidence="2">
    <location>
        <begin position="145"/>
        <end position="182"/>
    </location>
</feature>
<name>A0ABQ9E478_TEGGR</name>
<dbReference type="EMBL" id="JARBDR010000921">
    <property type="protein sequence ID" value="KAJ8299221.1"/>
    <property type="molecule type" value="Genomic_DNA"/>
</dbReference>
<keyword evidence="1" id="KW-0479">Metal-binding</keyword>
<dbReference type="InterPro" id="IPR013087">
    <property type="entry name" value="Znf_C2H2_type"/>
</dbReference>
<sequence>MIITMSHPCHTLSNPSAQLFWCRHCMKIFEDPIQRWRHSKTCKKLVTSNPEHKIVGRDGRLLDVRAGNTENQVIITDIKTQKDKIGTRKPKNLSELNCYICKKGFDSFESMKEHVKRSCNRPDIGPNKDTQSVTSQSLLVDRSKNDNVSVQIESLLKAAQQHQEQEQQKQQQQHQQQQLTDTKCLPENTPIGECLKDIHVEVLSDRGYIKQLQSEQKSTQAALDGSAVDRLHKNPGTCITDNNAEESPKHTAVPHFILENSITDTIEPMSTVITEVHIVTQNEVHIVTQVNTQQNEVLIVTQVNTQQVILQNEIHIVTQVNTQQNEVHIVTQVNTQQNEVHIVTQVNTQQNVVHSNTGKYTTGKSYRMKYITQNEVLIVTQVNTQQVNTQKNEVHIVTQNKVHIVTQVNTQQNEVHSNTGKYTTGKSYRMKYIVTQVNTQQNEVHIVTQNDVHIVTQGNTQQGIEEDNDSDCTFVPPRCRIPAPPTNIHYTETINRTPKPISTIDHECVLLSDSTVTDGETNVLSTGAVQTVLNESKTLKRKTSDCHCFVSKPKKVKTPHTRLRVLSEEIVEKSFKMVDVEHVTETELGLREKENILNEVHLQTSQQNNNCRLNSLPFQKGNCVNNSPEISSSEIPEITSSNSIMSKTVEMLPAVEKDKVIQMNVVSEKSSSKENKSFSETSFVCVKELSLSKSDNGTSELIVKDSGIEKCDTKIKVTQKVNEGSDKKISKKESNKDCDIEVEKKSKKEIDKNETKEKNKDKKEGKAKIVHPKKKQDKPVKCKICDREFKSSQALQKHNKVPCKIKHTRNLTQKVLRPKRTTVQKPQLPELRKKKNNSSKAAVNNKPKLLLRSDRRYSDTILSVKSKKSSKNKNRRKTLSEYNFHFSCCKQYDNSKQGFQVDYESLSEKEQYFFHLEMIPISRLPSDMHSVVITHRNLVNTSFVKENIEDDILNGPFLPPPVLEKIPDMIVIESDCNRTIHNEAELEPPVLEAISEINANAVLSEIEVVTKSQSVNTVVSNSLDIKSQNLHETNENADECTVKKVENRHFLDVITKLSPNKITDICCKTSLDSKPPAKQISVEPISPSKYSTNRHFTDIITVSSNSSVTNNKEISSKDYFNSNNDDRTVADEQKNNSIMQNQSATRHLKFGHENGSSNSRVSDLKLDKNENSFFKVTVGIQTENNSPEKVIYPSSSSSSRLNSQPGKNEVHAIPNEKVKPQLSRNLFESFLNIGERSVASKKVTPNVAKLTDSSKSCHIPVVNSAVSQNSVSHTAKDKTVKGNNNNKNVNSTNYQEIMVYPPKKELPISAPGPSVDKETTSNNNELLELLAKSLGIYPESQNSQSDDKIDSKKNVSSCTDFNSGNKGATTKPSITKTNLGDGNVQIIILNNSASSQDYTTDINVIDIPKPLQKKNETFVKQTEKSKNTYVPVCTGYVNNTNKTKEIQDNTDCTNTVMKSILPQQLQLHRTSSSSSGIVRPVSVPLTLSDSSCTTLRLQGPTLEENSESSGIPLMKDNCVVSGSTLNHVGQVYTNSVIFNNDTYVQDNLNSATCTDTESPCDISYKSANNKLDANTNRKSFDLSQSSSVNIFLPASVKNSHPQSTSDAVSHAQSTSDAVSYAQSTSDAVSISALNIPERNLDEPCVMVQYIEQVQDSQNVSYVYLDDVNTNMMVDNVKYTEESNLTSPLTVSYTL</sequence>
<evidence type="ECO:0000259" key="4">
    <source>
        <dbReference type="PROSITE" id="PS50157"/>
    </source>
</evidence>
<dbReference type="Proteomes" id="UP001217089">
    <property type="component" value="Unassembled WGS sequence"/>
</dbReference>
<keyword evidence="1" id="KW-0862">Zinc</keyword>
<comment type="caution">
    <text evidence="5">The sequence shown here is derived from an EMBL/GenBank/DDBJ whole genome shotgun (WGS) entry which is preliminary data.</text>
</comment>
<feature type="compositionally biased region" description="Basic and acidic residues" evidence="3">
    <location>
        <begin position="751"/>
        <end position="767"/>
    </location>
</feature>
<feature type="compositionally biased region" description="Low complexity" evidence="3">
    <location>
        <begin position="1281"/>
        <end position="1290"/>
    </location>
</feature>
<feature type="compositionally biased region" description="Basic and acidic residues" evidence="3">
    <location>
        <begin position="1208"/>
        <end position="1217"/>
    </location>
</feature>
<evidence type="ECO:0000313" key="5">
    <source>
        <dbReference type="EMBL" id="KAJ8299221.1"/>
    </source>
</evidence>
<feature type="region of interest" description="Disordered" evidence="3">
    <location>
        <begin position="1339"/>
        <end position="1373"/>
    </location>
</feature>
<proteinExistence type="predicted"/>
<feature type="region of interest" description="Disordered" evidence="3">
    <location>
        <begin position="1268"/>
        <end position="1290"/>
    </location>
</feature>
<evidence type="ECO:0000256" key="1">
    <source>
        <dbReference type="PROSITE-ProRule" id="PRU00042"/>
    </source>
</evidence>
<evidence type="ECO:0000256" key="2">
    <source>
        <dbReference type="SAM" id="Coils"/>
    </source>
</evidence>
<gene>
    <name evidence="5" type="ORF">KUTeg_023281</name>
</gene>
<feature type="region of interest" description="Disordered" evidence="3">
    <location>
        <begin position="751"/>
        <end position="777"/>
    </location>
</feature>
<keyword evidence="1" id="KW-0863">Zinc-finger</keyword>
<evidence type="ECO:0000256" key="3">
    <source>
        <dbReference type="SAM" id="MobiDB-lite"/>
    </source>
</evidence>
<feature type="domain" description="C2H2-type" evidence="4">
    <location>
        <begin position="780"/>
        <end position="812"/>
    </location>
</feature>
<accession>A0ABQ9E478</accession>
<feature type="compositionally biased region" description="Low complexity" evidence="3">
    <location>
        <begin position="838"/>
        <end position="848"/>
    </location>
</feature>
<evidence type="ECO:0000313" key="6">
    <source>
        <dbReference type="Proteomes" id="UP001217089"/>
    </source>
</evidence>
<feature type="region of interest" description="Disordered" evidence="3">
    <location>
        <begin position="119"/>
        <end position="142"/>
    </location>
</feature>
<protein>
    <recommendedName>
        <fullName evidence="4">C2H2-type domain-containing protein</fullName>
    </recommendedName>
</protein>
<keyword evidence="2" id="KW-0175">Coiled coil</keyword>
<reference evidence="5 6" key="1">
    <citation type="submission" date="2022-12" db="EMBL/GenBank/DDBJ databases">
        <title>Chromosome-level genome of Tegillarca granosa.</title>
        <authorList>
            <person name="Kim J."/>
        </authorList>
    </citation>
    <scope>NUCLEOTIDE SEQUENCE [LARGE SCALE GENOMIC DNA]</scope>
    <source>
        <strain evidence="5">Teg-2019</strain>
        <tissue evidence="5">Adductor muscle</tissue>
    </source>
</reference>
<feature type="compositionally biased region" description="Polar residues" evidence="3">
    <location>
        <begin position="128"/>
        <end position="138"/>
    </location>
</feature>
<keyword evidence="6" id="KW-1185">Reference proteome</keyword>
<organism evidence="5 6">
    <name type="scientific">Tegillarca granosa</name>
    <name type="common">Malaysian cockle</name>
    <name type="synonym">Anadara granosa</name>
    <dbReference type="NCBI Taxonomy" id="220873"/>
    <lineage>
        <taxon>Eukaryota</taxon>
        <taxon>Metazoa</taxon>
        <taxon>Spiralia</taxon>
        <taxon>Lophotrochozoa</taxon>
        <taxon>Mollusca</taxon>
        <taxon>Bivalvia</taxon>
        <taxon>Autobranchia</taxon>
        <taxon>Pteriomorphia</taxon>
        <taxon>Arcoida</taxon>
        <taxon>Arcoidea</taxon>
        <taxon>Arcidae</taxon>
        <taxon>Tegillarca</taxon>
    </lineage>
</organism>